<keyword evidence="2" id="KW-1185">Reference proteome</keyword>
<organism evidence="1 2">
    <name type="scientific">Pelagicoccus mobilis</name>
    <dbReference type="NCBI Taxonomy" id="415221"/>
    <lineage>
        <taxon>Bacteria</taxon>
        <taxon>Pseudomonadati</taxon>
        <taxon>Verrucomicrobiota</taxon>
        <taxon>Opitutia</taxon>
        <taxon>Puniceicoccales</taxon>
        <taxon>Pelagicoccaceae</taxon>
        <taxon>Pelagicoccus</taxon>
    </lineage>
</organism>
<sequence>MPTICNPEEYTYEDASQRAFEEFSAENRPVFEETVTSEIHQELARMLPFVDGDDEETVVFRKYTIKIVEDEPIAGLLLKIEAAFGMNVTQLAGCLKASRQGIYDWRKDRSLVGRPEHRQRSERLVELADRWWSKVGAPVSRKLRNAVIGDGQTICDVLASDDLNQPDVESALDRLAELALSEKRARKVAKGASGRQLGDILELANG</sequence>
<reference evidence="1" key="1">
    <citation type="submission" date="2021-01" db="EMBL/GenBank/DDBJ databases">
        <title>Modified the classification status of verrucomicrobia.</title>
        <authorList>
            <person name="Feng X."/>
        </authorList>
    </citation>
    <scope>NUCLEOTIDE SEQUENCE</scope>
    <source>
        <strain evidence="1">KCTC 13126</strain>
    </source>
</reference>
<comment type="caution">
    <text evidence="1">The sequence shown here is derived from an EMBL/GenBank/DDBJ whole genome shotgun (WGS) entry which is preliminary data.</text>
</comment>
<dbReference type="AlphaFoldDB" id="A0A934RXW6"/>
<gene>
    <name evidence="1" type="ORF">JIN87_10290</name>
</gene>
<dbReference type="RefSeq" id="WP_200355475.1">
    <property type="nucleotide sequence ID" value="NZ_JAENIL010000016.1"/>
</dbReference>
<accession>A0A934RXW6</accession>
<dbReference type="EMBL" id="JAENIL010000016">
    <property type="protein sequence ID" value="MBK1877259.1"/>
    <property type="molecule type" value="Genomic_DNA"/>
</dbReference>
<evidence type="ECO:0000313" key="2">
    <source>
        <dbReference type="Proteomes" id="UP000617628"/>
    </source>
</evidence>
<proteinExistence type="predicted"/>
<dbReference type="Proteomes" id="UP000617628">
    <property type="component" value="Unassembled WGS sequence"/>
</dbReference>
<name>A0A934RXW6_9BACT</name>
<protein>
    <submittedName>
        <fullName evidence="1">Uncharacterized protein</fullName>
    </submittedName>
</protein>
<evidence type="ECO:0000313" key="1">
    <source>
        <dbReference type="EMBL" id="MBK1877259.1"/>
    </source>
</evidence>